<proteinExistence type="predicted"/>
<keyword evidence="1" id="KW-1133">Transmembrane helix</keyword>
<feature type="transmembrane region" description="Helical" evidence="1">
    <location>
        <begin position="127"/>
        <end position="149"/>
    </location>
</feature>
<dbReference type="AlphaFoldDB" id="A0AA94EML8"/>
<feature type="transmembrane region" description="Helical" evidence="1">
    <location>
        <begin position="12"/>
        <end position="33"/>
    </location>
</feature>
<protein>
    <recommendedName>
        <fullName evidence="4">DUF3592 domain-containing protein</fullName>
    </recommendedName>
</protein>
<comment type="caution">
    <text evidence="2">The sequence shown here is derived from an EMBL/GenBank/DDBJ whole genome shotgun (WGS) entry which is preliminary data.</text>
</comment>
<keyword evidence="1" id="KW-0472">Membrane</keyword>
<name>A0AA94EML8_9PSED</name>
<dbReference type="RefSeq" id="WP_127650980.1">
    <property type="nucleotide sequence ID" value="NZ_MKWS01000012.1"/>
</dbReference>
<sequence length="161" mass="18471">MFYPREAARDHLYNRIVMMTVACCVVLLLAGMARQQGILYGALSFNGVETSGIVTELEEIMMNDNGMIIHYRYSDTQGQIHQGQYQDERYAEHTQYDIGGPVPLLVSRWLPDKSTLASELHTYRPGFYIMTGGFLLGLLCLLISGRTFWQIQAMKEQDRFY</sequence>
<gene>
    <name evidence="2" type="ORF">A9HBioS_3717</name>
</gene>
<dbReference type="Proteomes" id="UP000288002">
    <property type="component" value="Unassembled WGS sequence"/>
</dbReference>
<evidence type="ECO:0008006" key="4">
    <source>
        <dbReference type="Google" id="ProtNLM"/>
    </source>
</evidence>
<evidence type="ECO:0000313" key="2">
    <source>
        <dbReference type="EMBL" id="RVD76378.1"/>
    </source>
</evidence>
<dbReference type="EMBL" id="MKWS01000012">
    <property type="protein sequence ID" value="RVD76378.1"/>
    <property type="molecule type" value="Genomic_DNA"/>
</dbReference>
<keyword evidence="1" id="KW-0812">Transmembrane</keyword>
<organism evidence="2 3">
    <name type="scientific">Pseudomonas koreensis</name>
    <dbReference type="NCBI Taxonomy" id="198620"/>
    <lineage>
        <taxon>Bacteria</taxon>
        <taxon>Pseudomonadati</taxon>
        <taxon>Pseudomonadota</taxon>
        <taxon>Gammaproteobacteria</taxon>
        <taxon>Pseudomonadales</taxon>
        <taxon>Pseudomonadaceae</taxon>
        <taxon>Pseudomonas</taxon>
    </lineage>
</organism>
<evidence type="ECO:0000313" key="3">
    <source>
        <dbReference type="Proteomes" id="UP000288002"/>
    </source>
</evidence>
<reference evidence="2 3" key="1">
    <citation type="submission" date="2016-10" db="EMBL/GenBank/DDBJ databases">
        <title>Search of new enzymes for the oxidation of sulfur compounds.</title>
        <authorList>
            <person name="Novo A."/>
            <person name="Moreira I.S."/>
            <person name="Castro P.M."/>
        </authorList>
    </citation>
    <scope>NUCLEOTIDE SEQUENCE [LARGE SCALE GENOMIC DNA]</scope>
    <source>
        <strain evidence="2 3">A9</strain>
    </source>
</reference>
<evidence type="ECO:0000256" key="1">
    <source>
        <dbReference type="SAM" id="Phobius"/>
    </source>
</evidence>
<accession>A0AA94EML8</accession>